<organism evidence="7 8">
    <name type="scientific">Chondromyces crocatus</name>
    <dbReference type="NCBI Taxonomy" id="52"/>
    <lineage>
        <taxon>Bacteria</taxon>
        <taxon>Pseudomonadati</taxon>
        <taxon>Myxococcota</taxon>
        <taxon>Polyangia</taxon>
        <taxon>Polyangiales</taxon>
        <taxon>Polyangiaceae</taxon>
        <taxon>Chondromyces</taxon>
    </lineage>
</organism>
<evidence type="ECO:0000313" key="7">
    <source>
        <dbReference type="EMBL" id="AKT37128.1"/>
    </source>
</evidence>
<evidence type="ECO:0000313" key="8">
    <source>
        <dbReference type="Proteomes" id="UP000067626"/>
    </source>
</evidence>
<feature type="transmembrane region" description="Helical" evidence="6">
    <location>
        <begin position="21"/>
        <end position="42"/>
    </location>
</feature>
<keyword evidence="5 6" id="KW-0472">Membrane</keyword>
<dbReference type="EMBL" id="CP012159">
    <property type="protein sequence ID" value="AKT37128.1"/>
    <property type="molecule type" value="Genomic_DNA"/>
</dbReference>
<comment type="subcellular location">
    <subcellularLocation>
        <location evidence="1">Cell membrane</location>
        <topology evidence="1">Multi-pass membrane protein</topology>
    </subcellularLocation>
</comment>
<feature type="transmembrane region" description="Helical" evidence="6">
    <location>
        <begin position="246"/>
        <end position="266"/>
    </location>
</feature>
<dbReference type="PANTHER" id="PTHR39087">
    <property type="entry name" value="UPF0104 MEMBRANE PROTEIN MJ1595"/>
    <property type="match status" value="1"/>
</dbReference>
<dbReference type="STRING" id="52.CMC5_012580"/>
<evidence type="ECO:0000256" key="2">
    <source>
        <dbReference type="ARBA" id="ARBA00022475"/>
    </source>
</evidence>
<keyword evidence="8" id="KW-1185">Reference proteome</keyword>
<feature type="transmembrane region" description="Helical" evidence="6">
    <location>
        <begin position="278"/>
        <end position="298"/>
    </location>
</feature>
<dbReference type="GO" id="GO:0005886">
    <property type="term" value="C:plasma membrane"/>
    <property type="evidence" value="ECO:0007669"/>
    <property type="project" value="UniProtKB-SubCell"/>
</dbReference>
<keyword evidence="3 6" id="KW-0812">Transmembrane</keyword>
<dbReference type="Pfam" id="PF03706">
    <property type="entry name" value="LPG_synthase_TM"/>
    <property type="match status" value="1"/>
</dbReference>
<name>A0A0K1E987_CHOCO</name>
<dbReference type="AlphaFoldDB" id="A0A0K1E987"/>
<protein>
    <recommendedName>
        <fullName evidence="9">Flippase-like domain-containing protein</fullName>
    </recommendedName>
</protein>
<feature type="transmembrane region" description="Helical" evidence="6">
    <location>
        <begin position="54"/>
        <end position="72"/>
    </location>
</feature>
<evidence type="ECO:0008006" key="9">
    <source>
        <dbReference type="Google" id="ProtNLM"/>
    </source>
</evidence>
<gene>
    <name evidence="7" type="ORF">CMC5_012580</name>
</gene>
<evidence type="ECO:0000256" key="6">
    <source>
        <dbReference type="SAM" id="Phobius"/>
    </source>
</evidence>
<dbReference type="InterPro" id="IPR022791">
    <property type="entry name" value="L-PG_synthase/AglD"/>
</dbReference>
<feature type="transmembrane region" description="Helical" evidence="6">
    <location>
        <begin position="318"/>
        <end position="347"/>
    </location>
</feature>
<keyword evidence="4 6" id="KW-1133">Transmembrane helix</keyword>
<sequence>MAAADGATNSPERGWLYRHRIALTASVVVALGFAWLMHVGALPVVPPPDAFEGINPWLVVLQAVLYLLALYVRAHRWAWLLEPIHPVPLRRVLTVSFIGYGALLLLPFRTGEVVRPALIRREGKLSGWAAMGTVAAERIIDGLVLSVILLVALQLAEPLSPLPDHIGDLAVPVAVIPVAAYGALAVFAAAFAAIGLFYWRRAWARHLVDATLGRLSPRLATRIAEILERLADGLGFLPRASVTARFLAATVLYYLLIAASIQLLVASVGLHPTDFARATAIMGVLHLGVLLPNAPGYFGAFQVSVYAGLAMYHPPAEVAGPGAAVVFLLYATQIGLTLLTAAAALLIEHLSPRDALAIPDGAAPPPT</sequence>
<dbReference type="RefSeq" id="WP_050429537.1">
    <property type="nucleotide sequence ID" value="NZ_CP012159.1"/>
</dbReference>
<dbReference type="Proteomes" id="UP000067626">
    <property type="component" value="Chromosome"/>
</dbReference>
<keyword evidence="2" id="KW-1003">Cell membrane</keyword>
<dbReference type="PANTHER" id="PTHR39087:SF2">
    <property type="entry name" value="UPF0104 MEMBRANE PROTEIN MJ1595"/>
    <property type="match status" value="1"/>
</dbReference>
<feature type="transmembrane region" description="Helical" evidence="6">
    <location>
        <begin position="174"/>
        <end position="199"/>
    </location>
</feature>
<evidence type="ECO:0000256" key="4">
    <source>
        <dbReference type="ARBA" id="ARBA00022989"/>
    </source>
</evidence>
<evidence type="ECO:0000256" key="1">
    <source>
        <dbReference type="ARBA" id="ARBA00004651"/>
    </source>
</evidence>
<accession>A0A0K1E987</accession>
<dbReference type="OrthoDB" id="9786506at2"/>
<dbReference type="KEGG" id="ccro:CMC5_012580"/>
<feature type="transmembrane region" description="Helical" evidence="6">
    <location>
        <begin position="128"/>
        <end position="153"/>
    </location>
</feature>
<proteinExistence type="predicted"/>
<evidence type="ECO:0000256" key="3">
    <source>
        <dbReference type="ARBA" id="ARBA00022692"/>
    </source>
</evidence>
<evidence type="ECO:0000256" key="5">
    <source>
        <dbReference type="ARBA" id="ARBA00023136"/>
    </source>
</evidence>
<reference evidence="7 8" key="1">
    <citation type="submission" date="2015-07" db="EMBL/GenBank/DDBJ databases">
        <title>Genome analysis of myxobacterium Chondromyces crocatus Cm c5 reveals a high potential for natural compound synthesis and the genetic basis for the loss of fruiting body formation.</title>
        <authorList>
            <person name="Zaburannyi N."/>
            <person name="Bunk B."/>
            <person name="Maier J."/>
            <person name="Overmann J."/>
            <person name="Mueller R."/>
        </authorList>
    </citation>
    <scope>NUCLEOTIDE SEQUENCE [LARGE SCALE GENOMIC DNA]</scope>
    <source>
        <strain evidence="7 8">Cm c5</strain>
    </source>
</reference>